<evidence type="ECO:0000256" key="1">
    <source>
        <dbReference type="ARBA" id="ARBA00023002"/>
    </source>
</evidence>
<evidence type="ECO:0000313" key="3">
    <source>
        <dbReference type="EMBL" id="MBJ7601246.1"/>
    </source>
</evidence>
<dbReference type="InterPro" id="IPR016166">
    <property type="entry name" value="FAD-bd_PCMH"/>
</dbReference>
<dbReference type="InterPro" id="IPR007173">
    <property type="entry name" value="ALO_C"/>
</dbReference>
<dbReference type="SUPFAM" id="SSF56176">
    <property type="entry name" value="FAD-binding/transporter-associated domain-like"/>
    <property type="match status" value="1"/>
</dbReference>
<dbReference type="Gene3D" id="3.30.70.2530">
    <property type="match status" value="1"/>
</dbReference>
<sequence>MRETNWGGNYEYRARKLHRPTTLEQVQEIIAASPGVHVLGSRHSFNDIADSAELIRLDGLPADVVFDHSRGTVSCGAALRYGDLAEAMKAEGVALHNLASLPHISVAGAVMTATHGSGAGNANLATAVTGLEVVTPSGEILTTARGDTDFDGLVVGLGAIGAVTRVTLDVEPAFDVRQRVFEGLGWDALFEHLDEISALGHSVSLFTRWGADAGQVWVKSRATDAPEEVRGEVFGAVAATVDRHPVPGLDAINCTPQLGRRGLWSDRLPHFRMGFKPSSGEELQSEYHVARRHGVGATEALRALGDRMRPLLQVAEIRWVAADRLWMSPQHGQDTVGFHFTWLPEQPAVEEVLVDLEAALAPFDARPHWGKVFMADTAAIAPLYPRRPDFIRLQERLDPRGAFRNRWLEKHVLGDR</sequence>
<dbReference type="Gene3D" id="3.30.465.10">
    <property type="match status" value="1"/>
</dbReference>
<dbReference type="InterPro" id="IPR016169">
    <property type="entry name" value="FAD-bd_PCMH_sub2"/>
</dbReference>
<feature type="domain" description="FAD-binding PCMH-type" evidence="2">
    <location>
        <begin position="10"/>
        <end position="173"/>
    </location>
</feature>
<dbReference type="Gene3D" id="3.30.70.2520">
    <property type="match status" value="1"/>
</dbReference>
<evidence type="ECO:0000313" key="4">
    <source>
        <dbReference type="Proteomes" id="UP000612893"/>
    </source>
</evidence>
<accession>A0A934KDD8</accession>
<dbReference type="Gene3D" id="3.30.43.10">
    <property type="entry name" value="Uridine Diphospho-n-acetylenolpyruvylglucosamine Reductase, domain 2"/>
    <property type="match status" value="1"/>
</dbReference>
<dbReference type="EMBL" id="JAEKNR010000240">
    <property type="protein sequence ID" value="MBJ7601246.1"/>
    <property type="molecule type" value="Genomic_DNA"/>
</dbReference>
<dbReference type="InterPro" id="IPR006094">
    <property type="entry name" value="Oxid_FAD_bind_N"/>
</dbReference>
<comment type="caution">
    <text evidence="3">The sequence shown here is derived from an EMBL/GenBank/DDBJ whole genome shotgun (WGS) entry which is preliminary data.</text>
</comment>
<dbReference type="Pfam" id="PF01565">
    <property type="entry name" value="FAD_binding_4"/>
    <property type="match status" value="1"/>
</dbReference>
<dbReference type="InterPro" id="IPR016167">
    <property type="entry name" value="FAD-bd_PCMH_sub1"/>
</dbReference>
<keyword evidence="1" id="KW-0560">Oxidoreductase</keyword>
<dbReference type="PROSITE" id="PS51387">
    <property type="entry name" value="FAD_PCMH"/>
    <property type="match status" value="1"/>
</dbReference>
<dbReference type="InterPro" id="IPR016171">
    <property type="entry name" value="Vanillyl_alc_oxidase_C-sub2"/>
</dbReference>
<name>A0A934KDD8_9BACT</name>
<keyword evidence="4" id="KW-1185">Reference proteome</keyword>
<reference evidence="3" key="1">
    <citation type="submission" date="2020-10" db="EMBL/GenBank/DDBJ databases">
        <title>Ca. Dormibacterota MAGs.</title>
        <authorList>
            <person name="Montgomery K."/>
        </authorList>
    </citation>
    <scope>NUCLEOTIDE SEQUENCE [LARGE SCALE GENOMIC DNA]</scope>
    <source>
        <strain evidence="3">SC8812_S17_10</strain>
    </source>
</reference>
<protein>
    <submittedName>
        <fullName evidence="3">FAD-binding protein</fullName>
    </submittedName>
</protein>
<dbReference type="InterPro" id="IPR010031">
    <property type="entry name" value="FAD_lactone_oxidase-like"/>
</dbReference>
<dbReference type="AlphaFoldDB" id="A0A934KDD8"/>
<dbReference type="Proteomes" id="UP000612893">
    <property type="component" value="Unassembled WGS sequence"/>
</dbReference>
<organism evidence="3 4">
    <name type="scientific">Candidatus Nephthysia bennettiae</name>
    <dbReference type="NCBI Taxonomy" id="3127016"/>
    <lineage>
        <taxon>Bacteria</taxon>
        <taxon>Bacillati</taxon>
        <taxon>Candidatus Dormiibacterota</taxon>
        <taxon>Candidatus Dormibacteria</taxon>
        <taxon>Candidatus Dormibacterales</taxon>
        <taxon>Candidatus Dormibacteraceae</taxon>
        <taxon>Candidatus Nephthysia</taxon>
    </lineage>
</organism>
<dbReference type="Pfam" id="PF04030">
    <property type="entry name" value="ALO"/>
    <property type="match status" value="1"/>
</dbReference>
<evidence type="ECO:0000259" key="2">
    <source>
        <dbReference type="PROSITE" id="PS51387"/>
    </source>
</evidence>
<dbReference type="InterPro" id="IPR036318">
    <property type="entry name" value="FAD-bd_PCMH-like_sf"/>
</dbReference>
<gene>
    <name evidence="3" type="ORF">JF922_24635</name>
</gene>
<dbReference type="PANTHER" id="PTHR43762">
    <property type="entry name" value="L-GULONOLACTONE OXIDASE"/>
    <property type="match status" value="1"/>
</dbReference>
<dbReference type="PANTHER" id="PTHR43762:SF1">
    <property type="entry name" value="D-ARABINONO-1,4-LACTONE OXIDASE"/>
    <property type="match status" value="1"/>
</dbReference>
<dbReference type="Gene3D" id="1.10.45.10">
    <property type="entry name" value="Vanillyl-alcohol Oxidase, Chain A, domain 4"/>
    <property type="match status" value="1"/>
</dbReference>
<proteinExistence type="predicted"/>
<dbReference type="GO" id="GO:0016491">
    <property type="term" value="F:oxidoreductase activity"/>
    <property type="evidence" value="ECO:0007669"/>
    <property type="project" value="UniProtKB-KW"/>
</dbReference>
<dbReference type="RefSeq" id="WP_338205413.1">
    <property type="nucleotide sequence ID" value="NZ_JAEKNR010000240.1"/>
</dbReference>